<reference evidence="1 2" key="1">
    <citation type="submission" date="2019-02" db="EMBL/GenBank/DDBJ databases">
        <title>Deep-cultivation of Planctomycetes and their phenomic and genomic characterization uncovers novel biology.</title>
        <authorList>
            <person name="Wiegand S."/>
            <person name="Jogler M."/>
            <person name="Boedeker C."/>
            <person name="Pinto D."/>
            <person name="Vollmers J."/>
            <person name="Rivas-Marin E."/>
            <person name="Kohn T."/>
            <person name="Peeters S.H."/>
            <person name="Heuer A."/>
            <person name="Rast P."/>
            <person name="Oberbeckmann S."/>
            <person name="Bunk B."/>
            <person name="Jeske O."/>
            <person name="Meyerdierks A."/>
            <person name="Storesund J.E."/>
            <person name="Kallscheuer N."/>
            <person name="Luecker S."/>
            <person name="Lage O.M."/>
            <person name="Pohl T."/>
            <person name="Merkel B.J."/>
            <person name="Hornburger P."/>
            <person name="Mueller R.-W."/>
            <person name="Bruemmer F."/>
            <person name="Labrenz M."/>
            <person name="Spormann A.M."/>
            <person name="Op den Camp H."/>
            <person name="Overmann J."/>
            <person name="Amann R."/>
            <person name="Jetten M.S.M."/>
            <person name="Mascher T."/>
            <person name="Medema M.H."/>
            <person name="Devos D.P."/>
            <person name="Kaster A.-K."/>
            <person name="Ovreas L."/>
            <person name="Rohde M."/>
            <person name="Galperin M.Y."/>
            <person name="Jogler C."/>
        </authorList>
    </citation>
    <scope>NUCLEOTIDE SEQUENCE [LARGE SCALE GENOMIC DNA]</scope>
    <source>
        <strain evidence="1 2">Pan216</strain>
    </source>
</reference>
<gene>
    <name evidence="1" type="ORF">Pan216_36260</name>
</gene>
<dbReference type="KEGG" id="knv:Pan216_36260"/>
<proteinExistence type="predicted"/>
<organism evidence="1 2">
    <name type="scientific">Kolteria novifilia</name>
    <dbReference type="NCBI Taxonomy" id="2527975"/>
    <lineage>
        <taxon>Bacteria</taxon>
        <taxon>Pseudomonadati</taxon>
        <taxon>Planctomycetota</taxon>
        <taxon>Planctomycetia</taxon>
        <taxon>Kolteriales</taxon>
        <taxon>Kolteriaceae</taxon>
        <taxon>Kolteria</taxon>
    </lineage>
</organism>
<sequence>MGAQENSWVPCPTLAVGMRGTPLIRQVPIRSGIEV</sequence>
<evidence type="ECO:0000313" key="1">
    <source>
        <dbReference type="EMBL" id="QDU62756.1"/>
    </source>
</evidence>
<dbReference type="AlphaFoldDB" id="A0A518B718"/>
<keyword evidence="2" id="KW-1185">Reference proteome</keyword>
<accession>A0A518B718</accession>
<name>A0A518B718_9BACT</name>
<dbReference type="EMBL" id="CP036279">
    <property type="protein sequence ID" value="QDU62756.1"/>
    <property type="molecule type" value="Genomic_DNA"/>
</dbReference>
<dbReference type="Proteomes" id="UP000317093">
    <property type="component" value="Chromosome"/>
</dbReference>
<protein>
    <submittedName>
        <fullName evidence="1">Uncharacterized protein</fullName>
    </submittedName>
</protein>
<evidence type="ECO:0000313" key="2">
    <source>
        <dbReference type="Proteomes" id="UP000317093"/>
    </source>
</evidence>